<dbReference type="Pfam" id="PF10985">
    <property type="entry name" value="DUF2805"/>
    <property type="match status" value="1"/>
</dbReference>
<dbReference type="Proteomes" id="UP000428803">
    <property type="component" value="Chromosome"/>
</dbReference>
<proteinExistence type="predicted"/>
<gene>
    <name evidence="1" type="ORF">EUU25_13835</name>
</gene>
<dbReference type="KEGG" id="slaa:EUU25_13835"/>
<dbReference type="AlphaFoldDB" id="A0A6I6LAK2"/>
<dbReference type="EMBL" id="CP035733">
    <property type="protein sequence ID" value="QGY81598.1"/>
    <property type="molecule type" value="Genomic_DNA"/>
</dbReference>
<sequence length="71" mass="8235">MPRTPDLSASQLSEVIEMALSDHVGFSLIEQQHGVSPDQVKAIMRSHLKPGSYKSWRKRVREFGDRREHYK</sequence>
<organism evidence="1 2">
    <name type="scientific">Sphingorhabdus lacus</name>
    <dbReference type="NCBI Taxonomy" id="392610"/>
    <lineage>
        <taxon>Bacteria</taxon>
        <taxon>Pseudomonadati</taxon>
        <taxon>Pseudomonadota</taxon>
        <taxon>Alphaproteobacteria</taxon>
        <taxon>Sphingomonadales</taxon>
        <taxon>Sphingomonadaceae</taxon>
        <taxon>Sphingorhabdus</taxon>
    </lineage>
</organism>
<dbReference type="RefSeq" id="WP_158901935.1">
    <property type="nucleotide sequence ID" value="NZ_CP035733.1"/>
</dbReference>
<evidence type="ECO:0000313" key="1">
    <source>
        <dbReference type="EMBL" id="QGY81598.1"/>
    </source>
</evidence>
<accession>A0A6I6LAK2</accession>
<name>A0A6I6LAK2_9SPHN</name>
<dbReference type="OrthoDB" id="289296at2"/>
<protein>
    <submittedName>
        <fullName evidence="1">DUF2805 domain-containing protein</fullName>
    </submittedName>
</protein>
<evidence type="ECO:0000313" key="2">
    <source>
        <dbReference type="Proteomes" id="UP000428803"/>
    </source>
</evidence>
<keyword evidence="2" id="KW-1185">Reference proteome</keyword>
<dbReference type="InterPro" id="IPR019882">
    <property type="entry name" value="CHP03643"/>
</dbReference>
<reference evidence="2" key="1">
    <citation type="submission" date="2019-01" db="EMBL/GenBank/DDBJ databases">
        <title>Sphingorhabdus lacus sp.nov., isolated from an oligotrophic freshwater lake.</title>
        <authorList>
            <person name="Park M."/>
        </authorList>
    </citation>
    <scope>NUCLEOTIDE SEQUENCE [LARGE SCALE GENOMIC DNA]</scope>
    <source>
        <strain evidence="2">IMCC1753</strain>
    </source>
</reference>